<evidence type="ECO:0000256" key="5">
    <source>
        <dbReference type="ARBA" id="ARBA00023157"/>
    </source>
</evidence>
<reference evidence="8" key="1">
    <citation type="submission" date="2020-03" db="EMBL/GenBank/DDBJ databases">
        <title>Studies in the Genomics of Life Span.</title>
        <authorList>
            <person name="Glass D."/>
        </authorList>
    </citation>
    <scope>NUCLEOTIDE SEQUENCE</scope>
    <source>
        <strain evidence="8">LTLLF</strain>
        <tissue evidence="8">Muscle</tissue>
    </source>
</reference>
<dbReference type="GO" id="GO:0005615">
    <property type="term" value="C:extracellular space"/>
    <property type="evidence" value="ECO:0007669"/>
    <property type="project" value="UniProtKB-UniRule"/>
</dbReference>
<dbReference type="Pfam" id="PF00048">
    <property type="entry name" value="IL8"/>
    <property type="match status" value="1"/>
</dbReference>
<dbReference type="PRINTS" id="PR00437">
    <property type="entry name" value="SMALLCYTKCXC"/>
</dbReference>
<dbReference type="InterPro" id="IPR001811">
    <property type="entry name" value="Chemokine_IL8-like_dom"/>
</dbReference>
<dbReference type="GO" id="GO:0006955">
    <property type="term" value="P:immune response"/>
    <property type="evidence" value="ECO:0007669"/>
    <property type="project" value="InterPro"/>
</dbReference>
<name>A0A8J6G9X6_MICOH</name>
<dbReference type="CDD" id="cd00273">
    <property type="entry name" value="Chemokine_CXC"/>
    <property type="match status" value="1"/>
</dbReference>
<dbReference type="SUPFAM" id="SSF54117">
    <property type="entry name" value="Interleukin 8-like chemokines"/>
    <property type="match status" value="1"/>
</dbReference>
<keyword evidence="6" id="KW-0145">Chemotaxis</keyword>
<dbReference type="GO" id="GO:0006952">
    <property type="term" value="P:defense response"/>
    <property type="evidence" value="ECO:0007669"/>
    <property type="project" value="InterPro"/>
</dbReference>
<evidence type="ECO:0000313" key="9">
    <source>
        <dbReference type="Proteomes" id="UP000710432"/>
    </source>
</evidence>
<dbReference type="InterPro" id="IPR001089">
    <property type="entry name" value="Chemokine_CXC"/>
</dbReference>
<dbReference type="InterPro" id="IPR018048">
    <property type="entry name" value="Chemokine_CXC_CS"/>
</dbReference>
<evidence type="ECO:0000256" key="2">
    <source>
        <dbReference type="ARBA" id="ARBA00010665"/>
    </source>
</evidence>
<evidence type="ECO:0000259" key="7">
    <source>
        <dbReference type="SMART" id="SM00199"/>
    </source>
</evidence>
<dbReference type="InterPro" id="IPR033899">
    <property type="entry name" value="CXC_Chemokine_domain"/>
</dbReference>
<sequence length="96" mass="10934">NLPCVALLLPTGIPLSRTVRCFCIKIDDRPIKHRAIGKLEIIPASQSCPRVEIIATMKRTEEKRCLNPESEAIKSLVKSVSKKRWVSCCSFRKWKL</sequence>
<keyword evidence="5" id="KW-1015">Disulfide bond</keyword>
<dbReference type="AlphaFoldDB" id="A0A8J6G9X6"/>
<dbReference type="Gene3D" id="2.40.50.40">
    <property type="match status" value="1"/>
</dbReference>
<gene>
    <name evidence="8" type="ORF">LTLLF_170260</name>
</gene>
<dbReference type="Proteomes" id="UP000710432">
    <property type="component" value="Unassembled WGS sequence"/>
</dbReference>
<evidence type="ECO:0000256" key="6">
    <source>
        <dbReference type="RuleBase" id="RU361149"/>
    </source>
</evidence>
<organism evidence="8 9">
    <name type="scientific">Microtus ochrogaster</name>
    <name type="common">Prairie vole</name>
    <dbReference type="NCBI Taxonomy" id="79684"/>
    <lineage>
        <taxon>Eukaryota</taxon>
        <taxon>Metazoa</taxon>
        <taxon>Chordata</taxon>
        <taxon>Craniata</taxon>
        <taxon>Vertebrata</taxon>
        <taxon>Euteleostomi</taxon>
        <taxon>Mammalia</taxon>
        <taxon>Eutheria</taxon>
        <taxon>Euarchontoglires</taxon>
        <taxon>Glires</taxon>
        <taxon>Rodentia</taxon>
        <taxon>Myomorpha</taxon>
        <taxon>Muroidea</taxon>
        <taxon>Cricetidae</taxon>
        <taxon>Arvicolinae</taxon>
        <taxon>Microtus</taxon>
    </lineage>
</organism>
<comment type="subcellular location">
    <subcellularLocation>
        <location evidence="1 6">Secreted</location>
    </subcellularLocation>
</comment>
<evidence type="ECO:0000256" key="1">
    <source>
        <dbReference type="ARBA" id="ARBA00004613"/>
    </source>
</evidence>
<evidence type="ECO:0000313" key="8">
    <source>
        <dbReference type="EMBL" id="KAH0507102.1"/>
    </source>
</evidence>
<keyword evidence="4 6" id="KW-0964">Secreted</keyword>
<feature type="domain" description="Chemokine interleukin-8-like" evidence="7">
    <location>
        <begin position="18"/>
        <end position="80"/>
    </location>
</feature>
<dbReference type="SMART" id="SM00199">
    <property type="entry name" value="SCY"/>
    <property type="match status" value="1"/>
</dbReference>
<keyword evidence="3 6" id="KW-0202">Cytokine</keyword>
<comment type="caution">
    <text evidence="8">The sequence shown here is derived from an EMBL/GenBank/DDBJ whole genome shotgun (WGS) entry which is preliminary data.</text>
</comment>
<dbReference type="InterPro" id="IPR036048">
    <property type="entry name" value="Interleukin_8-like_sf"/>
</dbReference>
<protein>
    <recommendedName>
        <fullName evidence="6">C-X-C motif chemokine</fullName>
    </recommendedName>
</protein>
<evidence type="ECO:0000256" key="3">
    <source>
        <dbReference type="ARBA" id="ARBA00022514"/>
    </source>
</evidence>
<dbReference type="EMBL" id="JAATJU010023728">
    <property type="protein sequence ID" value="KAH0507102.1"/>
    <property type="molecule type" value="Genomic_DNA"/>
</dbReference>
<feature type="non-terminal residue" evidence="8">
    <location>
        <position position="1"/>
    </location>
</feature>
<dbReference type="FunFam" id="2.40.50.40:FF:000004">
    <property type="entry name" value="C-X-C motif chemokine"/>
    <property type="match status" value="1"/>
</dbReference>
<accession>A0A8J6G9X6</accession>
<evidence type="ECO:0000256" key="4">
    <source>
        <dbReference type="ARBA" id="ARBA00022525"/>
    </source>
</evidence>
<proteinExistence type="inferred from homology"/>
<dbReference type="GO" id="GO:0008009">
    <property type="term" value="F:chemokine activity"/>
    <property type="evidence" value="ECO:0007669"/>
    <property type="project" value="InterPro"/>
</dbReference>
<comment type="similarity">
    <text evidence="2 6">Belongs to the intercrine alpha (chemokine CxC) family.</text>
</comment>
<dbReference type="PROSITE" id="PS00471">
    <property type="entry name" value="SMALL_CYTOKINES_CXC"/>
    <property type="match status" value="1"/>
</dbReference>